<dbReference type="PANTHER" id="PTHR10156">
    <property type="entry name" value="2',3'-CYCLIC-NUCLEOTIDE 3'-PHOSPHODIESTERASE"/>
    <property type="match status" value="1"/>
</dbReference>
<comment type="similarity">
    <text evidence="4">Belongs to the 2H phosphoesterase superfamily. CNPase family.</text>
</comment>
<evidence type="ECO:0000256" key="12">
    <source>
        <dbReference type="ARBA" id="ARBA00023136"/>
    </source>
</evidence>
<evidence type="ECO:0000256" key="4">
    <source>
        <dbReference type="ARBA" id="ARBA00008662"/>
    </source>
</evidence>
<keyword evidence="9" id="KW-0597">Phosphoprotein</keyword>
<evidence type="ECO:0000256" key="14">
    <source>
        <dbReference type="ARBA" id="ARBA00023289"/>
    </source>
</evidence>
<comment type="catalytic activity">
    <reaction evidence="1">
        <text>a nucleoside 2',3'-cyclic phosphate + H2O = a nucleoside 2'-phosphate + H(+)</text>
        <dbReference type="Rhea" id="RHEA:14489"/>
        <dbReference type="ChEBI" id="CHEBI:15377"/>
        <dbReference type="ChEBI" id="CHEBI:15378"/>
        <dbReference type="ChEBI" id="CHEBI:66954"/>
        <dbReference type="ChEBI" id="CHEBI:78552"/>
        <dbReference type="EC" id="3.1.4.37"/>
    </reaction>
</comment>
<dbReference type="GO" id="GO:0016020">
    <property type="term" value="C:membrane"/>
    <property type="evidence" value="ECO:0007669"/>
    <property type="project" value="UniProtKB-SubCell"/>
</dbReference>
<feature type="domain" description="Cyclic nucleotide phosphodiesterase catalytic" evidence="16">
    <location>
        <begin position="198"/>
        <end position="335"/>
    </location>
</feature>
<dbReference type="Proteomes" id="UP001233999">
    <property type="component" value="Unassembled WGS sequence"/>
</dbReference>
<keyword evidence="14" id="KW-0636">Prenylation</keyword>
<dbReference type="GO" id="GO:0005737">
    <property type="term" value="C:cytoplasm"/>
    <property type="evidence" value="ECO:0007669"/>
    <property type="project" value="TreeGrafter"/>
</dbReference>
<dbReference type="AlphaFoldDB" id="A0AAD7ZBP3"/>
<dbReference type="EMBL" id="JASPKZ010009370">
    <property type="protein sequence ID" value="KAJ9577232.1"/>
    <property type="molecule type" value="Genomic_DNA"/>
</dbReference>
<keyword evidence="10" id="KW-0378">Hydrolase</keyword>
<dbReference type="EC" id="3.1.4.37" evidence="6"/>
<keyword evidence="8" id="KW-0488">Methylation</keyword>
<dbReference type="GO" id="GO:0009214">
    <property type="term" value="P:cyclic nucleotide catabolic process"/>
    <property type="evidence" value="ECO:0007669"/>
    <property type="project" value="InterPro"/>
</dbReference>
<keyword evidence="12" id="KW-0472">Membrane</keyword>
<dbReference type="SUPFAM" id="SSF55144">
    <property type="entry name" value="LigT-like"/>
    <property type="match status" value="1"/>
</dbReference>
<evidence type="ECO:0000256" key="9">
    <source>
        <dbReference type="ARBA" id="ARBA00022553"/>
    </source>
</evidence>
<dbReference type="GO" id="GO:0004113">
    <property type="term" value="F:2',3'-cyclic-nucleotide 3'-phosphodiesterase activity"/>
    <property type="evidence" value="ECO:0007669"/>
    <property type="project" value="UniProtKB-EC"/>
</dbReference>
<dbReference type="InterPro" id="IPR008431">
    <property type="entry name" value="CNPase"/>
</dbReference>
<dbReference type="Gene3D" id="3.90.1740.10">
    <property type="entry name" value="2',3'-cyclic nucleotide 3'-phosphodiesterase superfamily"/>
    <property type="match status" value="1"/>
</dbReference>
<protein>
    <recommendedName>
        <fullName evidence="7">2',3'-cyclic-nucleotide 3'-phosphodiesterase</fullName>
        <ecNumber evidence="6">3.1.4.37</ecNumber>
    </recommendedName>
</protein>
<comment type="subunit">
    <text evidence="5">Exists as monomers and homodimers.</text>
</comment>
<dbReference type="GO" id="GO:0003723">
    <property type="term" value="F:RNA binding"/>
    <property type="evidence" value="ECO:0007669"/>
    <property type="project" value="UniProtKB-KW"/>
</dbReference>
<dbReference type="InterPro" id="IPR027417">
    <property type="entry name" value="P-loop_NTPase"/>
</dbReference>
<comment type="caution">
    <text evidence="17">The sequence shown here is derived from an EMBL/GenBank/DDBJ whole genome shotgun (WGS) entry which is preliminary data.</text>
</comment>
<accession>A0AAD7ZBP3</accession>
<comment type="function">
    <text evidence="15">Catalyzes the formation of 2'-nucleotide products from 2',3'-cyclic substrates. May participate in RNA metabolism in the myelinating cell, CNP is the third most abundant protein in central nervous system myelin.</text>
</comment>
<keyword evidence="18" id="KW-1185">Reference proteome</keyword>
<name>A0AAD7ZBP3_DIPPU</name>
<evidence type="ECO:0000256" key="13">
    <source>
        <dbReference type="ARBA" id="ARBA00023288"/>
    </source>
</evidence>
<comment type="subcellular location">
    <subcellularLocation>
        <location evidence="2">Melanosome</location>
    </subcellularLocation>
    <subcellularLocation>
        <location evidence="3">Membrane</location>
        <topology evidence="3">Lipid-anchor</topology>
    </subcellularLocation>
</comment>
<evidence type="ECO:0000256" key="7">
    <source>
        <dbReference type="ARBA" id="ARBA00014478"/>
    </source>
</evidence>
<evidence type="ECO:0000313" key="18">
    <source>
        <dbReference type="Proteomes" id="UP001233999"/>
    </source>
</evidence>
<reference evidence="17" key="2">
    <citation type="submission" date="2023-05" db="EMBL/GenBank/DDBJ databases">
        <authorList>
            <person name="Fouks B."/>
        </authorList>
    </citation>
    <scope>NUCLEOTIDE SEQUENCE</scope>
    <source>
        <strain evidence="17">Stay&amp;Tobe</strain>
        <tissue evidence="17">Testes</tissue>
    </source>
</reference>
<feature type="domain" description="Cyclic nucleotide phosphodiesterase catalytic" evidence="16">
    <location>
        <begin position="387"/>
        <end position="463"/>
    </location>
</feature>
<dbReference type="Pfam" id="PF05881">
    <property type="entry name" value="CNPase"/>
    <property type="match status" value="2"/>
</dbReference>
<keyword evidence="13" id="KW-0449">Lipoprotein</keyword>
<gene>
    <name evidence="17" type="ORF">L9F63_006206</name>
</gene>
<dbReference type="InterPro" id="IPR047325">
    <property type="entry name" value="CNPase_cat"/>
</dbReference>
<evidence type="ECO:0000256" key="8">
    <source>
        <dbReference type="ARBA" id="ARBA00022481"/>
    </source>
</evidence>
<evidence type="ECO:0000256" key="2">
    <source>
        <dbReference type="ARBA" id="ARBA00004223"/>
    </source>
</evidence>
<dbReference type="InterPro" id="IPR009097">
    <property type="entry name" value="Cyclic_Pdiesterase"/>
</dbReference>
<reference evidence="17" key="1">
    <citation type="journal article" date="2023" name="IScience">
        <title>Live-bearing cockroach genome reveals convergent evolutionary mechanisms linked to viviparity in insects and beyond.</title>
        <authorList>
            <person name="Fouks B."/>
            <person name="Harrison M.C."/>
            <person name="Mikhailova A.A."/>
            <person name="Marchal E."/>
            <person name="English S."/>
            <person name="Carruthers M."/>
            <person name="Jennings E.C."/>
            <person name="Chiamaka E.L."/>
            <person name="Frigard R.A."/>
            <person name="Pippel M."/>
            <person name="Attardo G.M."/>
            <person name="Benoit J.B."/>
            <person name="Bornberg-Bauer E."/>
            <person name="Tobe S.S."/>
        </authorList>
    </citation>
    <scope>NUCLEOTIDE SEQUENCE</scope>
    <source>
        <strain evidence="17">Stay&amp;Tobe</strain>
    </source>
</reference>
<evidence type="ECO:0000256" key="15">
    <source>
        <dbReference type="ARBA" id="ARBA00045937"/>
    </source>
</evidence>
<evidence type="ECO:0000256" key="3">
    <source>
        <dbReference type="ARBA" id="ARBA00004635"/>
    </source>
</evidence>
<evidence type="ECO:0000256" key="1">
    <source>
        <dbReference type="ARBA" id="ARBA00000610"/>
    </source>
</evidence>
<evidence type="ECO:0000313" key="17">
    <source>
        <dbReference type="EMBL" id="KAJ9577232.1"/>
    </source>
</evidence>
<evidence type="ECO:0000256" key="11">
    <source>
        <dbReference type="ARBA" id="ARBA00022884"/>
    </source>
</evidence>
<keyword evidence="11" id="KW-0694">RNA-binding</keyword>
<proteinExistence type="inferred from homology"/>
<organism evidence="17 18">
    <name type="scientific">Diploptera punctata</name>
    <name type="common">Pacific beetle cockroach</name>
    <dbReference type="NCBI Taxonomy" id="6984"/>
    <lineage>
        <taxon>Eukaryota</taxon>
        <taxon>Metazoa</taxon>
        <taxon>Ecdysozoa</taxon>
        <taxon>Arthropoda</taxon>
        <taxon>Hexapoda</taxon>
        <taxon>Insecta</taxon>
        <taxon>Pterygota</taxon>
        <taxon>Neoptera</taxon>
        <taxon>Polyneoptera</taxon>
        <taxon>Dictyoptera</taxon>
        <taxon>Blattodea</taxon>
        <taxon>Blaberoidea</taxon>
        <taxon>Blaberidae</taxon>
        <taxon>Diplopterinae</taxon>
        <taxon>Diploptera</taxon>
    </lineage>
</organism>
<evidence type="ECO:0000256" key="6">
    <source>
        <dbReference type="ARBA" id="ARBA00012317"/>
    </source>
</evidence>
<evidence type="ECO:0000256" key="5">
    <source>
        <dbReference type="ARBA" id="ARBA00011781"/>
    </source>
</evidence>
<dbReference type="SUPFAM" id="SSF52540">
    <property type="entry name" value="P-loop containing nucleoside triphosphate hydrolases"/>
    <property type="match status" value="1"/>
</dbReference>
<evidence type="ECO:0000256" key="10">
    <source>
        <dbReference type="ARBA" id="ARBA00022801"/>
    </source>
</evidence>
<evidence type="ECO:0000259" key="16">
    <source>
        <dbReference type="Pfam" id="PF05881"/>
    </source>
</evidence>
<dbReference type="PANTHER" id="PTHR10156:SF0">
    <property type="entry name" value="2',3'-CYCLIC-NUCLEOTIDE 3'-PHOSPHODIESTERASE"/>
    <property type="match status" value="1"/>
</dbReference>
<sequence length="463" mass="52972">MGQKQSTVTETSVHVCEELGVHEYNNPPCDGGEVGIYSREPSGDYLKLPFLKDKLTIEYVHLSKVMFVMRGLPGSGRPIVVKHIKSIFEDAVVCSTSEYFMHSGRYDFDPHKLEEAKIFCQEKARNACEASTHVVVIDNTNMRKWEMKYYFKLAAETCYVIVIVEPWKFNMDELILRNHHTEDIEQLSLQLQQWESVIPLYFGWFLNEADSRMLKLVSLAHLEECLKIPEFEQDFKNFTHTSDMKDMLEYYLMPESCKEGMLHCTSKFCSFGDVPGSLEYTTSKDVLEACGLCYKLCLVGFIITPRTFGARVKLGSKELILWGQENDCPESLDLPPNTSYGRPFLHNNNYQNPIVNQSNKGKPWFPHCQATLVSSEKLEPSFHPTSGKGSRAHVTLGCAEGVKAVTTGYDLCEVIECEESPEVTSRSRTFALERGWLRDYGKSRWVLYMNRQITVKSLFTGCY</sequence>
<dbReference type="Gene3D" id="3.40.50.300">
    <property type="entry name" value="P-loop containing nucleotide triphosphate hydrolases"/>
    <property type="match status" value="1"/>
</dbReference>